<comment type="caution">
    <text evidence="2">The sequence shown here is derived from an EMBL/GenBank/DDBJ whole genome shotgun (WGS) entry which is preliminary data.</text>
</comment>
<name>A0A4R3NXD8_9HYPH</name>
<evidence type="ECO:0000256" key="1">
    <source>
        <dbReference type="SAM" id="MobiDB-lite"/>
    </source>
</evidence>
<organism evidence="2 3">
    <name type="scientific">Martelella mediterranea</name>
    <dbReference type="NCBI Taxonomy" id="293089"/>
    <lineage>
        <taxon>Bacteria</taxon>
        <taxon>Pseudomonadati</taxon>
        <taxon>Pseudomonadota</taxon>
        <taxon>Alphaproteobacteria</taxon>
        <taxon>Hyphomicrobiales</taxon>
        <taxon>Aurantimonadaceae</taxon>
        <taxon>Martelella</taxon>
    </lineage>
</organism>
<feature type="compositionally biased region" description="Low complexity" evidence="1">
    <location>
        <begin position="67"/>
        <end position="83"/>
    </location>
</feature>
<protein>
    <submittedName>
        <fullName evidence="2">Uncharacterized protein</fullName>
    </submittedName>
</protein>
<gene>
    <name evidence="2" type="ORF">EDC90_10156</name>
</gene>
<evidence type="ECO:0000313" key="3">
    <source>
        <dbReference type="Proteomes" id="UP000295097"/>
    </source>
</evidence>
<dbReference type="RefSeq" id="WP_132311451.1">
    <property type="nucleotide sequence ID" value="NZ_SMAR01000015.1"/>
</dbReference>
<reference evidence="2 3" key="1">
    <citation type="submission" date="2019-03" db="EMBL/GenBank/DDBJ databases">
        <title>Freshwater and sediment microbial communities from various areas in North America, analyzing microbe dynamics in response to fracking.</title>
        <authorList>
            <person name="Lamendella R."/>
        </authorList>
    </citation>
    <scope>NUCLEOTIDE SEQUENCE [LARGE SCALE GENOMIC DNA]</scope>
    <source>
        <strain evidence="2 3">175.2</strain>
    </source>
</reference>
<dbReference type="AlphaFoldDB" id="A0A4R3NXD8"/>
<feature type="region of interest" description="Disordered" evidence="1">
    <location>
        <begin position="105"/>
        <end position="161"/>
    </location>
</feature>
<dbReference type="EMBL" id="SMAR01000015">
    <property type="protein sequence ID" value="TCT38796.1"/>
    <property type="molecule type" value="Genomic_DNA"/>
</dbReference>
<accession>A0A4R3NXD8</accession>
<keyword evidence="3" id="KW-1185">Reference proteome</keyword>
<proteinExistence type="predicted"/>
<feature type="region of interest" description="Disordered" evidence="1">
    <location>
        <begin position="1"/>
        <end position="85"/>
    </location>
</feature>
<sequence>MDSNISPTTTTATTSGDTRSLEDSAILRALRAPRGGPGSAGRADRAGQGASGSGQSSFSGVAPEVPSLGSILSSGSAGSSASSARERDFYEINLIRAQTPALATAMGLDPQKSERHALTTPAPYPWQERNQLPAVSGDSMSSDRSGPSGMPAHTSNATGQS</sequence>
<evidence type="ECO:0000313" key="2">
    <source>
        <dbReference type="EMBL" id="TCT38796.1"/>
    </source>
</evidence>
<dbReference type="Proteomes" id="UP000295097">
    <property type="component" value="Unassembled WGS sequence"/>
</dbReference>